<reference evidence="2 3" key="1">
    <citation type="journal article" date="2021" name="Elife">
        <title>Chloroplast acquisition without the gene transfer in kleptoplastic sea slugs, Plakobranchus ocellatus.</title>
        <authorList>
            <person name="Maeda T."/>
            <person name="Takahashi S."/>
            <person name="Yoshida T."/>
            <person name="Shimamura S."/>
            <person name="Takaki Y."/>
            <person name="Nagai Y."/>
            <person name="Toyoda A."/>
            <person name="Suzuki Y."/>
            <person name="Arimoto A."/>
            <person name="Ishii H."/>
            <person name="Satoh N."/>
            <person name="Nishiyama T."/>
            <person name="Hasebe M."/>
            <person name="Maruyama T."/>
            <person name="Minagawa J."/>
            <person name="Obokata J."/>
            <person name="Shigenobu S."/>
        </authorList>
    </citation>
    <scope>NUCLEOTIDE SEQUENCE [LARGE SCALE GENOMIC DNA]</scope>
</reference>
<dbReference type="Proteomes" id="UP000762676">
    <property type="component" value="Unassembled WGS sequence"/>
</dbReference>
<feature type="region of interest" description="Disordered" evidence="1">
    <location>
        <begin position="65"/>
        <end position="96"/>
    </location>
</feature>
<evidence type="ECO:0000256" key="1">
    <source>
        <dbReference type="SAM" id="MobiDB-lite"/>
    </source>
</evidence>
<sequence>MLVTSTHDEGSGVPLEGQGLPVTATCWYFSLAFVPRLTARPETDARFDHVLESDYQDGDGQEIAVTSPWFSSQTPKMLQRGRPDKTSGYKKREVTI</sequence>
<evidence type="ECO:0000313" key="2">
    <source>
        <dbReference type="EMBL" id="GFR81035.1"/>
    </source>
</evidence>
<protein>
    <submittedName>
        <fullName evidence="2">Uncharacterized protein</fullName>
    </submittedName>
</protein>
<gene>
    <name evidence="2" type="ORF">ElyMa_000594500</name>
</gene>
<proteinExistence type="predicted"/>
<evidence type="ECO:0000313" key="3">
    <source>
        <dbReference type="Proteomes" id="UP000762676"/>
    </source>
</evidence>
<dbReference type="AlphaFoldDB" id="A0AAV4G916"/>
<dbReference type="EMBL" id="BMAT01001167">
    <property type="protein sequence ID" value="GFR81035.1"/>
    <property type="molecule type" value="Genomic_DNA"/>
</dbReference>
<accession>A0AAV4G916</accession>
<feature type="compositionally biased region" description="Basic and acidic residues" evidence="1">
    <location>
        <begin position="81"/>
        <end position="96"/>
    </location>
</feature>
<comment type="caution">
    <text evidence="2">The sequence shown here is derived from an EMBL/GenBank/DDBJ whole genome shotgun (WGS) entry which is preliminary data.</text>
</comment>
<keyword evidence="3" id="KW-1185">Reference proteome</keyword>
<name>A0AAV4G916_9GAST</name>
<organism evidence="2 3">
    <name type="scientific">Elysia marginata</name>
    <dbReference type="NCBI Taxonomy" id="1093978"/>
    <lineage>
        <taxon>Eukaryota</taxon>
        <taxon>Metazoa</taxon>
        <taxon>Spiralia</taxon>
        <taxon>Lophotrochozoa</taxon>
        <taxon>Mollusca</taxon>
        <taxon>Gastropoda</taxon>
        <taxon>Heterobranchia</taxon>
        <taxon>Euthyneura</taxon>
        <taxon>Panpulmonata</taxon>
        <taxon>Sacoglossa</taxon>
        <taxon>Placobranchoidea</taxon>
        <taxon>Plakobranchidae</taxon>
        <taxon>Elysia</taxon>
    </lineage>
</organism>